<evidence type="ECO:0000256" key="1">
    <source>
        <dbReference type="SAM" id="MobiDB-lite"/>
    </source>
</evidence>
<feature type="signal peptide" evidence="2">
    <location>
        <begin position="1"/>
        <end position="22"/>
    </location>
</feature>
<dbReference type="OrthoDB" id="9792749at2"/>
<dbReference type="EMBL" id="QJJQ01000005">
    <property type="protein sequence ID" value="PXW87577.1"/>
    <property type="molecule type" value="Genomic_DNA"/>
</dbReference>
<dbReference type="AlphaFoldDB" id="A0A2V3VZU0"/>
<feature type="region of interest" description="Disordered" evidence="1">
    <location>
        <begin position="180"/>
        <end position="217"/>
    </location>
</feature>
<comment type="caution">
    <text evidence="3">The sequence shown here is derived from an EMBL/GenBank/DDBJ whole genome shotgun (WGS) entry which is preliminary data.</text>
</comment>
<dbReference type="PROSITE" id="PS51257">
    <property type="entry name" value="PROKAR_LIPOPROTEIN"/>
    <property type="match status" value="1"/>
</dbReference>
<proteinExistence type="predicted"/>
<evidence type="ECO:0000256" key="2">
    <source>
        <dbReference type="SAM" id="SignalP"/>
    </source>
</evidence>
<organism evidence="3 4">
    <name type="scientific">Pseudogracilibacillus auburnensis</name>
    <dbReference type="NCBI Taxonomy" id="1494959"/>
    <lineage>
        <taxon>Bacteria</taxon>
        <taxon>Bacillati</taxon>
        <taxon>Bacillota</taxon>
        <taxon>Bacilli</taxon>
        <taxon>Bacillales</taxon>
        <taxon>Bacillaceae</taxon>
        <taxon>Pseudogracilibacillus</taxon>
    </lineage>
</organism>
<feature type="chain" id="PRO_5016119610" evidence="2">
    <location>
        <begin position="23"/>
        <end position="217"/>
    </location>
</feature>
<dbReference type="Pfam" id="PF05573">
    <property type="entry name" value="NosL"/>
    <property type="match status" value="1"/>
</dbReference>
<dbReference type="PANTHER" id="PTHR41247:SF1">
    <property type="entry name" value="HTH-TYPE TRANSCRIPTIONAL REPRESSOR YCNK"/>
    <property type="match status" value="1"/>
</dbReference>
<dbReference type="PANTHER" id="PTHR41247">
    <property type="entry name" value="HTH-TYPE TRANSCRIPTIONAL REPRESSOR YCNK"/>
    <property type="match status" value="1"/>
</dbReference>
<evidence type="ECO:0000313" key="4">
    <source>
        <dbReference type="Proteomes" id="UP000247978"/>
    </source>
</evidence>
<reference evidence="3 4" key="1">
    <citation type="submission" date="2018-05" db="EMBL/GenBank/DDBJ databases">
        <title>Genomic Encyclopedia of Type Strains, Phase IV (KMG-IV): sequencing the most valuable type-strain genomes for metagenomic binning, comparative biology and taxonomic classification.</title>
        <authorList>
            <person name="Goeker M."/>
        </authorList>
    </citation>
    <scope>NUCLEOTIDE SEQUENCE [LARGE SCALE GENOMIC DNA]</scope>
    <source>
        <strain evidence="3 4">DSM 28556</strain>
    </source>
</reference>
<keyword evidence="2" id="KW-0732">Signal</keyword>
<dbReference type="SUPFAM" id="SSF160387">
    <property type="entry name" value="NosL/MerB-like"/>
    <property type="match status" value="1"/>
</dbReference>
<evidence type="ECO:0000313" key="3">
    <source>
        <dbReference type="EMBL" id="PXW87577.1"/>
    </source>
</evidence>
<protein>
    <submittedName>
        <fullName evidence="3">Copper chaperone NosL</fullName>
    </submittedName>
</protein>
<name>A0A2V3VZU0_9BACI</name>
<gene>
    <name evidence="3" type="ORF">DFR56_105224</name>
</gene>
<dbReference type="Proteomes" id="UP000247978">
    <property type="component" value="Unassembled WGS sequence"/>
</dbReference>
<sequence>MKKFNLLVVVFAALTLLLAACGGDDKPTNDTTDESDDVQTEDAAETEVLAYEPKDVDEETDVCEVCGMAILDNEHATQIVLQNERSLMFDDLGCLYEWKAENGEDDIGAEFVRDFHTKNWIQVKNATFVYDEDIATPMAYGVISFENLEDAETYIEEEGKGEILDAAALANHEWKMNEDMMDHDHHDHGDHGDHDHDHGDHDHDEDDDHGHDDHEEE</sequence>
<keyword evidence="4" id="KW-1185">Reference proteome</keyword>
<dbReference type="InterPro" id="IPR008719">
    <property type="entry name" value="N2O_reductase_NosL"/>
</dbReference>
<accession>A0A2V3VZU0</accession>
<dbReference type="RefSeq" id="WP_110395157.1">
    <property type="nucleotide sequence ID" value="NZ_JBHUHB010000001.1"/>
</dbReference>